<dbReference type="SUPFAM" id="SSF54631">
    <property type="entry name" value="CBS-domain pair"/>
    <property type="match status" value="1"/>
</dbReference>
<evidence type="ECO:0000256" key="3">
    <source>
        <dbReference type="ARBA" id="ARBA00022737"/>
    </source>
</evidence>
<keyword evidence="4 8" id="KW-1133">Transmembrane helix</keyword>
<reference evidence="13" key="1">
    <citation type="submission" date="2018-06" db="EMBL/GenBank/DDBJ databases">
        <title>Complete genome sequences of Mycoplasma anatis, M. anseris and M. cloacale type strains.</title>
        <authorList>
            <person name="Grozner D."/>
            <person name="Forro B."/>
            <person name="Sulyok K.M."/>
            <person name="Marton S."/>
            <person name="Kreizinger Z."/>
            <person name="Banyai K."/>
            <person name="Gyuranecz M."/>
        </authorList>
    </citation>
    <scope>NUCLEOTIDE SEQUENCE [LARGE SCALE GENOMIC DNA]</scope>
    <source>
        <strain evidence="13">ATCC 49234</strain>
    </source>
</reference>
<gene>
    <name evidence="12" type="ORF">DP065_01660</name>
</gene>
<evidence type="ECO:0000256" key="8">
    <source>
        <dbReference type="PROSITE-ProRule" id="PRU01193"/>
    </source>
</evidence>
<evidence type="ECO:0000256" key="2">
    <source>
        <dbReference type="ARBA" id="ARBA00022692"/>
    </source>
</evidence>
<evidence type="ECO:0000313" key="13">
    <source>
        <dbReference type="Proteomes" id="UP000250218"/>
    </source>
</evidence>
<dbReference type="CDD" id="cd04590">
    <property type="entry name" value="CBS_pair_CorC_HlyC_assoc"/>
    <property type="match status" value="1"/>
</dbReference>
<dbReference type="SMART" id="SM00116">
    <property type="entry name" value="CBS"/>
    <property type="match status" value="2"/>
</dbReference>
<feature type="transmembrane region" description="Helical" evidence="9">
    <location>
        <begin position="27"/>
        <end position="47"/>
    </location>
</feature>
<dbReference type="Proteomes" id="UP000250218">
    <property type="component" value="Chromosome"/>
</dbReference>
<keyword evidence="5 7" id="KW-0129">CBS domain</keyword>
<keyword evidence="6 8" id="KW-0472">Membrane</keyword>
<dbReference type="InterPro" id="IPR002550">
    <property type="entry name" value="CNNM"/>
</dbReference>
<feature type="transmembrane region" description="Helical" evidence="9">
    <location>
        <begin position="87"/>
        <end position="109"/>
    </location>
</feature>
<evidence type="ECO:0000259" key="11">
    <source>
        <dbReference type="PROSITE" id="PS51846"/>
    </source>
</evidence>
<evidence type="ECO:0000259" key="10">
    <source>
        <dbReference type="PROSITE" id="PS51371"/>
    </source>
</evidence>
<dbReference type="InterPro" id="IPR000644">
    <property type="entry name" value="CBS_dom"/>
</dbReference>
<keyword evidence="3" id="KW-0677">Repeat</keyword>
<dbReference type="PROSITE" id="PS51846">
    <property type="entry name" value="CNNM"/>
    <property type="match status" value="1"/>
</dbReference>
<sequence length="439" mass="50061">METSPWILLATTSNAETNNVSSTTTPWYIYLISAIVLVLLLTCSAIFSSAETAYTSINAAKIEQMIENKKRGAKLIKKQHIAFNRTVGTILIANNLVNIGSSVLLSYVLGKVMTNTELSAIISTVVMTPIIVLFAEIIPKLVAKAHPEGVVKTFYWFIEALYWIFFPITFPISKIGKKIYVTNTEEDVKNFLNIASKEGVLEMNESTMAQNALDLDSTKVSQHYVKLKDVDFIKSRASLNEALEIFKETNFSRLPIEKDGNFIGILHLKDIFYLKKGNIMNYIKSVPNVSAHSILSVALEKMRQARAQMAFVVENNNSDKVIGIITIEDILEEIVGEIYDEYDDDEMIYETSLERCEANGKVKMKDLWKQVEFEDIFQIELTEEEENEKLIDWLTNKVGHKLRINSRFTLEDKIDFRVIERKTKNNPNNKDIIEIEWSL</sequence>
<proteinExistence type="predicted"/>
<name>A0A2Z4ND67_9BACT</name>
<feature type="transmembrane region" description="Helical" evidence="9">
    <location>
        <begin position="154"/>
        <end position="173"/>
    </location>
</feature>
<dbReference type="KEGG" id="mane:DP065_01660"/>
<dbReference type="InterPro" id="IPR044751">
    <property type="entry name" value="Ion_transp-like_CBS"/>
</dbReference>
<dbReference type="PROSITE" id="PS51371">
    <property type="entry name" value="CBS"/>
    <property type="match status" value="2"/>
</dbReference>
<accession>A0A2Z4ND67</accession>
<protein>
    <submittedName>
        <fullName evidence="12">HlyC/CorC family transporter</fullName>
    </submittedName>
</protein>
<dbReference type="EMBL" id="CP030140">
    <property type="protein sequence ID" value="AWX69457.1"/>
    <property type="molecule type" value="Genomic_DNA"/>
</dbReference>
<feature type="transmembrane region" description="Helical" evidence="9">
    <location>
        <begin position="121"/>
        <end position="142"/>
    </location>
</feature>
<dbReference type="PANTHER" id="PTHR22777">
    <property type="entry name" value="HEMOLYSIN-RELATED"/>
    <property type="match status" value="1"/>
</dbReference>
<evidence type="ECO:0000256" key="9">
    <source>
        <dbReference type="SAM" id="Phobius"/>
    </source>
</evidence>
<feature type="domain" description="CNNM transmembrane" evidence="11">
    <location>
        <begin position="26"/>
        <end position="205"/>
    </location>
</feature>
<keyword evidence="13" id="KW-1185">Reference proteome</keyword>
<evidence type="ECO:0000256" key="5">
    <source>
        <dbReference type="ARBA" id="ARBA00023122"/>
    </source>
</evidence>
<evidence type="ECO:0000313" key="12">
    <source>
        <dbReference type="EMBL" id="AWX69457.1"/>
    </source>
</evidence>
<evidence type="ECO:0000256" key="4">
    <source>
        <dbReference type="ARBA" id="ARBA00022989"/>
    </source>
</evidence>
<evidence type="ECO:0000256" key="1">
    <source>
        <dbReference type="ARBA" id="ARBA00004141"/>
    </source>
</evidence>
<dbReference type="GO" id="GO:0005886">
    <property type="term" value="C:plasma membrane"/>
    <property type="evidence" value="ECO:0007669"/>
    <property type="project" value="TreeGrafter"/>
</dbReference>
<evidence type="ECO:0000256" key="7">
    <source>
        <dbReference type="PROSITE-ProRule" id="PRU00703"/>
    </source>
</evidence>
<dbReference type="RefSeq" id="WP_033178502.1">
    <property type="nucleotide sequence ID" value="NZ_CP030140.1"/>
</dbReference>
<dbReference type="Gene3D" id="3.10.580.10">
    <property type="entry name" value="CBS-domain"/>
    <property type="match status" value="1"/>
</dbReference>
<comment type="subcellular location">
    <subcellularLocation>
        <location evidence="1">Membrane</location>
        <topology evidence="1">Multi-pass membrane protein</topology>
    </subcellularLocation>
</comment>
<dbReference type="Pfam" id="PF00571">
    <property type="entry name" value="CBS"/>
    <property type="match status" value="2"/>
</dbReference>
<keyword evidence="2 8" id="KW-0812">Transmembrane</keyword>
<dbReference type="PANTHER" id="PTHR22777:SF17">
    <property type="entry name" value="UPF0053 PROTEIN SLL0260"/>
    <property type="match status" value="1"/>
</dbReference>
<organism evidence="12 13">
    <name type="scientific">[Mycoplasma] anseris</name>
    <dbReference type="NCBI Taxonomy" id="92400"/>
    <lineage>
        <taxon>Bacteria</taxon>
        <taxon>Bacillati</taxon>
        <taxon>Mycoplasmatota</taxon>
        <taxon>Mycoplasmoidales</taxon>
        <taxon>Metamycoplasmataceae</taxon>
        <taxon>Metamycoplasma</taxon>
    </lineage>
</organism>
<evidence type="ECO:0000256" key="6">
    <source>
        <dbReference type="ARBA" id="ARBA00023136"/>
    </source>
</evidence>
<dbReference type="Pfam" id="PF01595">
    <property type="entry name" value="CNNM"/>
    <property type="match status" value="1"/>
</dbReference>
<dbReference type="InterPro" id="IPR046342">
    <property type="entry name" value="CBS_dom_sf"/>
</dbReference>
<dbReference type="AlphaFoldDB" id="A0A2Z4ND67"/>
<feature type="domain" description="CBS" evidence="10">
    <location>
        <begin position="280"/>
        <end position="341"/>
    </location>
</feature>
<feature type="domain" description="CBS" evidence="10">
    <location>
        <begin position="224"/>
        <end position="271"/>
    </location>
</feature>